<dbReference type="NCBIfam" id="TIGR01445">
    <property type="entry name" value="intein_Nterm"/>
    <property type="match status" value="2"/>
</dbReference>
<feature type="domain" description="Hint" evidence="5">
    <location>
        <begin position="893"/>
        <end position="938"/>
    </location>
</feature>
<dbReference type="Gene3D" id="2.170.16.10">
    <property type="entry name" value="Hedgehog/Intein (Hint) domain"/>
    <property type="match status" value="2"/>
</dbReference>
<dbReference type="SMART" id="SM00306">
    <property type="entry name" value="HintN"/>
    <property type="match status" value="2"/>
</dbReference>
<dbReference type="EMBL" id="BLAY01000106">
    <property type="protein sequence ID" value="GET41007.1"/>
    <property type="molecule type" value="Genomic_DNA"/>
</dbReference>
<dbReference type="InterPro" id="IPR006141">
    <property type="entry name" value="Intein_N"/>
</dbReference>
<evidence type="ECO:0000313" key="8">
    <source>
        <dbReference type="EMBL" id="GET41007.1"/>
    </source>
</evidence>
<evidence type="ECO:0000259" key="6">
    <source>
        <dbReference type="SMART" id="SM00306"/>
    </source>
</evidence>
<keyword evidence="4" id="KW-0239">DNA-directed DNA polymerase</keyword>
<evidence type="ECO:0000256" key="3">
    <source>
        <dbReference type="ARBA" id="ARBA00022705"/>
    </source>
</evidence>
<dbReference type="AlphaFoldDB" id="A0AAV3XN63"/>
<comment type="caution">
    <text evidence="8">The sequence shown here is derived from an EMBL/GenBank/DDBJ whole genome shotgun (WGS) entry which is preliminary data.</text>
</comment>
<keyword evidence="1" id="KW-0808">Transferase</keyword>
<proteinExistence type="predicted"/>
<dbReference type="InterPro" id="IPR041931">
    <property type="entry name" value="DNA_pol3_alpha_thumb_dom"/>
</dbReference>
<dbReference type="Gene3D" id="1.10.10.1600">
    <property type="entry name" value="Bacterial DNA polymerase III alpha subunit, thumb domain"/>
    <property type="match status" value="1"/>
</dbReference>
<feature type="domain" description="Hint" evidence="6">
    <location>
        <begin position="743"/>
        <end position="845"/>
    </location>
</feature>
<dbReference type="PROSITE" id="PS50818">
    <property type="entry name" value="INTEIN_C_TER"/>
    <property type="match status" value="1"/>
</dbReference>
<dbReference type="PANTHER" id="PTHR32294">
    <property type="entry name" value="DNA POLYMERASE III SUBUNIT ALPHA"/>
    <property type="match status" value="1"/>
</dbReference>
<evidence type="ECO:0000259" key="7">
    <source>
        <dbReference type="SMART" id="SM00481"/>
    </source>
</evidence>
<dbReference type="Gene3D" id="3.20.20.140">
    <property type="entry name" value="Metal-dependent hydrolases"/>
    <property type="match status" value="1"/>
</dbReference>
<dbReference type="InterPro" id="IPR011708">
    <property type="entry name" value="DNA_pol3_alpha_NTPase_dom"/>
</dbReference>
<gene>
    <name evidence="8" type="ORF">MiSe_58190</name>
</gene>
<dbReference type="PANTHER" id="PTHR32294:SF0">
    <property type="entry name" value="DNA POLYMERASE III SUBUNIT ALPHA"/>
    <property type="match status" value="1"/>
</dbReference>
<sequence length="1085" mass="123375">MSFVGLHNHSDYSLLDGASQLPDLVDRAIELGMNAIALTDHGVMYGAIELLKVCRGKGVKPIIGNEMYIINGDIEKQERRPRYHQVVLAKNNQGYKNLVKLTTISNLKGVQGKGIFSRPCINKELLKEYREGLIVTSACLGGEVPQAILQGKLEAARKVAQWYKEVFGDDYYLEIQDHGLPEERVVNVEIARIARELDIKIVATNDSHFISCNDVEAHDALLCIQTNQLVIEEKRLRYTGTEYLKSAEEMRQLFRDHLEDDVIEQAIANTVEVAEKVNRYDIMGEPRLPDYPVPSGHTADTYVEEKAWEGLLERLKCKSRAEVAPVYKERLEYELKMLQQMGFSTYFLVVWDYIKFARDNGIPVGPGRGSAAGSLVAYALKITNIDPVHHGLLFERFLNPERKSMPDIDTDFCIEKRDKVIEYVTKKYGEDRVAQIITFNRMTSKAVLKDVARTLGVSYADSDRMAKLIPVSRGKPAKLKEMISEQSPEPKFKQAYENETVNIHNERKEPIGEIPVRRWVDMAMRIEGTNKTYGVHAAGVVISASPLDEIVPLQKNNDGAVITQYFMEDVESMGLLKMDFLGLKNLTIIEKAIDLIKKNKNEIIHPDAITEEERSGQRILAKGNEKKLPLMVKKTFEIIEKGDLEGIFQIESSGMRDIVQRLKPSNIEDLSSILALYRPGPLDAGLIPQFIDRKHGREPIQYDNSKLEPILEETYGILVYQEQIMKVAQDLAGYSLGQADILRRCLSGSTQVIDVATGRLVSLSEIAAKPEYWLGRKVFSLNCKTKKITQQPIAEIHPNGIRCVWEITTKTNRKIRATSDHLFYTVLGWKTLKNFKVGDRIAIAKTLPIRHTSDISESSGLNFQKTPSRSLARHRVRNFALALEDEELMAIADSEVFWDEIVSIQYIGEEEVFDLTIPETHNFIANDFIAHNCMGKKKADEMQKQREMFIDGSAKNGIKRSLAEKLFEQMVKFAEYCLSYETEILTVEYGLMPIGKIVEKEIECTVYSVDSHGYVYTQPIAQWHKRGEQEIFEYDLEDGSIIRATKDHKFMTTDGQMLPIDEIFEKGLDLKQVSLESKYENVYEI</sequence>
<evidence type="ECO:0000256" key="2">
    <source>
        <dbReference type="ARBA" id="ARBA00022695"/>
    </source>
</evidence>
<dbReference type="InterPro" id="IPR040982">
    <property type="entry name" value="DNA_pol3_finger"/>
</dbReference>
<dbReference type="CDD" id="cd12113">
    <property type="entry name" value="PHP_PolIIIA_DnaE3"/>
    <property type="match status" value="1"/>
</dbReference>
<protein>
    <submittedName>
        <fullName evidence="8">DNA polymerase III, alpha subunit</fullName>
    </submittedName>
</protein>
<feature type="domain" description="Polymerase/histidinol phosphatase N-terminal" evidence="7">
    <location>
        <begin position="4"/>
        <end position="71"/>
    </location>
</feature>
<reference evidence="8" key="1">
    <citation type="submission" date="2019-10" db="EMBL/GenBank/DDBJ databases">
        <title>Draft genome sequece of Microseira wollei NIES-4236.</title>
        <authorList>
            <person name="Yamaguchi H."/>
            <person name="Suzuki S."/>
            <person name="Kawachi M."/>
        </authorList>
    </citation>
    <scope>NUCLEOTIDE SEQUENCE</scope>
    <source>
        <strain evidence="8">NIES-4236</strain>
    </source>
</reference>
<feature type="domain" description="Hint" evidence="6">
    <location>
        <begin position="975"/>
        <end position="1073"/>
    </location>
</feature>
<evidence type="ECO:0000259" key="5">
    <source>
        <dbReference type="SMART" id="SM00305"/>
    </source>
</evidence>
<dbReference type="InterPro" id="IPR003586">
    <property type="entry name" value="Hint_dom_C"/>
</dbReference>
<dbReference type="InterPro" id="IPR016195">
    <property type="entry name" value="Pol/histidinol_Pase-like"/>
</dbReference>
<dbReference type="SUPFAM" id="SSF89550">
    <property type="entry name" value="PHP domain-like"/>
    <property type="match status" value="1"/>
</dbReference>
<dbReference type="GO" id="GO:0006260">
    <property type="term" value="P:DNA replication"/>
    <property type="evidence" value="ECO:0007669"/>
    <property type="project" value="UniProtKB-KW"/>
</dbReference>
<evidence type="ECO:0000313" key="9">
    <source>
        <dbReference type="Proteomes" id="UP001050975"/>
    </source>
</evidence>
<dbReference type="SUPFAM" id="SSF51294">
    <property type="entry name" value="Hedgehog/intein (Hint) domain"/>
    <property type="match status" value="2"/>
</dbReference>
<accession>A0AAV3XN63</accession>
<evidence type="ECO:0000256" key="4">
    <source>
        <dbReference type="ARBA" id="ARBA00022932"/>
    </source>
</evidence>
<dbReference type="Pfam" id="PF02811">
    <property type="entry name" value="PHP"/>
    <property type="match status" value="1"/>
</dbReference>
<dbReference type="GO" id="GO:0003887">
    <property type="term" value="F:DNA-directed DNA polymerase activity"/>
    <property type="evidence" value="ECO:0007669"/>
    <property type="project" value="UniProtKB-KW"/>
</dbReference>
<dbReference type="GO" id="GO:0016539">
    <property type="term" value="P:intein-mediated protein splicing"/>
    <property type="evidence" value="ECO:0007669"/>
    <property type="project" value="InterPro"/>
</dbReference>
<keyword evidence="9" id="KW-1185">Reference proteome</keyword>
<dbReference type="SMART" id="SM00481">
    <property type="entry name" value="POLIIIAc"/>
    <property type="match status" value="1"/>
</dbReference>
<dbReference type="SMART" id="SM00305">
    <property type="entry name" value="HintC"/>
    <property type="match status" value="1"/>
</dbReference>
<dbReference type="InterPro" id="IPR030934">
    <property type="entry name" value="Intein_C"/>
</dbReference>
<dbReference type="Pfam" id="PF17657">
    <property type="entry name" value="DNA_pol3_finger"/>
    <property type="match status" value="1"/>
</dbReference>
<evidence type="ECO:0000256" key="1">
    <source>
        <dbReference type="ARBA" id="ARBA00022679"/>
    </source>
</evidence>
<keyword evidence="3" id="KW-0235">DNA replication</keyword>
<dbReference type="NCBIfam" id="TIGR00594">
    <property type="entry name" value="polc"/>
    <property type="match status" value="1"/>
</dbReference>
<dbReference type="Pfam" id="PF07733">
    <property type="entry name" value="DNA_pol3_alpha"/>
    <property type="match status" value="1"/>
</dbReference>
<dbReference type="Pfam" id="PF14890">
    <property type="entry name" value="Intein_splicing"/>
    <property type="match status" value="1"/>
</dbReference>
<dbReference type="InterPro" id="IPR003587">
    <property type="entry name" value="Hint_dom_N"/>
</dbReference>
<dbReference type="Proteomes" id="UP001050975">
    <property type="component" value="Unassembled WGS sequence"/>
</dbReference>
<dbReference type="GO" id="GO:0008408">
    <property type="term" value="F:3'-5' exonuclease activity"/>
    <property type="evidence" value="ECO:0007669"/>
    <property type="project" value="InterPro"/>
</dbReference>
<organism evidence="8 9">
    <name type="scientific">Microseira wollei NIES-4236</name>
    <dbReference type="NCBI Taxonomy" id="2530354"/>
    <lineage>
        <taxon>Bacteria</taxon>
        <taxon>Bacillati</taxon>
        <taxon>Cyanobacteriota</taxon>
        <taxon>Cyanophyceae</taxon>
        <taxon>Oscillatoriophycideae</taxon>
        <taxon>Aerosakkonematales</taxon>
        <taxon>Aerosakkonemataceae</taxon>
        <taxon>Microseira</taxon>
    </lineage>
</organism>
<name>A0AAV3XN63_9CYAN</name>
<dbReference type="CDD" id="cd00081">
    <property type="entry name" value="Hint"/>
    <property type="match status" value="2"/>
</dbReference>
<dbReference type="InterPro" id="IPR004013">
    <property type="entry name" value="PHP_dom"/>
</dbReference>
<dbReference type="RefSeq" id="WP_226587233.1">
    <property type="nucleotide sequence ID" value="NZ_BLAY01000106.1"/>
</dbReference>
<dbReference type="PROSITE" id="PS50817">
    <property type="entry name" value="INTEIN_N_TER"/>
    <property type="match status" value="2"/>
</dbReference>
<keyword evidence="2" id="KW-0548">Nucleotidyltransferase</keyword>
<dbReference type="NCBIfam" id="TIGR01443">
    <property type="entry name" value="intein_Cterm"/>
    <property type="match status" value="1"/>
</dbReference>
<dbReference type="InterPro" id="IPR036844">
    <property type="entry name" value="Hint_dom_sf"/>
</dbReference>
<dbReference type="InterPro" id="IPR003141">
    <property type="entry name" value="Pol/His_phosphatase_N"/>
</dbReference>
<dbReference type="InterPro" id="IPR004805">
    <property type="entry name" value="DnaE2/DnaE/PolC"/>
</dbReference>